<accession>A0A1Y1WYP2</accession>
<gene>
    <name evidence="3" type="ORF">K493DRAFT_294999</name>
    <name evidence="2" type="ORF">K493DRAFT_391527</name>
</gene>
<evidence type="ECO:0000313" key="2">
    <source>
        <dbReference type="EMBL" id="ORX78697.1"/>
    </source>
</evidence>
<evidence type="ECO:0000313" key="4">
    <source>
        <dbReference type="Proteomes" id="UP000193498"/>
    </source>
</evidence>
<dbReference type="AlphaFoldDB" id="A0A1Y1WYP2"/>
<dbReference type="InParanoid" id="A0A1Y1WYP2"/>
<evidence type="ECO:0000313" key="3">
    <source>
        <dbReference type="EMBL" id="ORY08405.1"/>
    </source>
</evidence>
<name>A0A1Y1WYP2_9FUNG</name>
<organism evidence="2 4">
    <name type="scientific">Basidiobolus meristosporus CBS 931.73</name>
    <dbReference type="NCBI Taxonomy" id="1314790"/>
    <lineage>
        <taxon>Eukaryota</taxon>
        <taxon>Fungi</taxon>
        <taxon>Fungi incertae sedis</taxon>
        <taxon>Zoopagomycota</taxon>
        <taxon>Entomophthoromycotina</taxon>
        <taxon>Basidiobolomycetes</taxon>
        <taxon>Basidiobolales</taxon>
        <taxon>Basidiobolaceae</taxon>
        <taxon>Basidiobolus</taxon>
    </lineage>
</organism>
<feature type="signal peptide" evidence="1">
    <location>
        <begin position="1"/>
        <end position="20"/>
    </location>
</feature>
<proteinExistence type="predicted"/>
<keyword evidence="4" id="KW-1185">Reference proteome</keyword>
<evidence type="ECO:0000256" key="1">
    <source>
        <dbReference type="SAM" id="SignalP"/>
    </source>
</evidence>
<dbReference type="Proteomes" id="UP000193498">
    <property type="component" value="Unassembled WGS sequence"/>
</dbReference>
<protein>
    <submittedName>
        <fullName evidence="2">Uncharacterized protein</fullName>
    </submittedName>
</protein>
<comment type="caution">
    <text evidence="2">The sequence shown here is derived from an EMBL/GenBank/DDBJ whole genome shotgun (WGS) entry which is preliminary data.</text>
</comment>
<dbReference type="EMBL" id="MCFE01000814">
    <property type="protein sequence ID" value="ORX78697.1"/>
    <property type="molecule type" value="Genomic_DNA"/>
</dbReference>
<feature type="chain" id="PRO_5011907648" evidence="1">
    <location>
        <begin position="21"/>
        <end position="110"/>
    </location>
</feature>
<dbReference type="EMBL" id="MCFE01000001">
    <property type="protein sequence ID" value="ORY08405.1"/>
    <property type="molecule type" value="Genomic_DNA"/>
</dbReference>
<sequence>MAQLTISVFLILAILEHVLCARPYPRYMNPYYGPWRRYSYGEYWRPPRMYRNAAKRRSGGANTLSQVNARLAGLLQEGDNIMYIPQMPSQNYRKSPANVMVTRGRYFQEF</sequence>
<keyword evidence="1" id="KW-0732">Signal</keyword>
<reference evidence="2 4" key="1">
    <citation type="submission" date="2016-07" db="EMBL/GenBank/DDBJ databases">
        <title>Pervasive Adenine N6-methylation of Active Genes in Fungi.</title>
        <authorList>
            <consortium name="DOE Joint Genome Institute"/>
            <person name="Mondo S.J."/>
            <person name="Dannebaum R.O."/>
            <person name="Kuo R.C."/>
            <person name="Labutti K."/>
            <person name="Haridas S."/>
            <person name="Kuo A."/>
            <person name="Salamov A."/>
            <person name="Ahrendt S.R."/>
            <person name="Lipzen A."/>
            <person name="Sullivan W."/>
            <person name="Andreopoulos W.B."/>
            <person name="Clum A."/>
            <person name="Lindquist E."/>
            <person name="Daum C."/>
            <person name="Ramamoorthy G.K."/>
            <person name="Gryganskyi A."/>
            <person name="Culley D."/>
            <person name="Magnuson J.K."/>
            <person name="James T.Y."/>
            <person name="O'Malley M.A."/>
            <person name="Stajich J.E."/>
            <person name="Spatafora J.W."/>
            <person name="Visel A."/>
            <person name="Grigoriev I.V."/>
        </authorList>
    </citation>
    <scope>NUCLEOTIDE SEQUENCE [LARGE SCALE GENOMIC DNA]</scope>
    <source>
        <strain evidence="2 4">CBS 931.73</strain>
    </source>
</reference>